<organism evidence="1 2">
    <name type="scientific">Microbacterium alkaliflavum</name>
    <dbReference type="NCBI Taxonomy" id="3248839"/>
    <lineage>
        <taxon>Bacteria</taxon>
        <taxon>Bacillati</taxon>
        <taxon>Actinomycetota</taxon>
        <taxon>Actinomycetes</taxon>
        <taxon>Micrococcales</taxon>
        <taxon>Microbacteriaceae</taxon>
        <taxon>Microbacterium</taxon>
    </lineage>
</organism>
<name>A0ABW7Q3B8_9MICO</name>
<reference evidence="1 2" key="1">
    <citation type="submission" date="2024-09" db="EMBL/GenBank/DDBJ databases">
        <authorList>
            <person name="Pan X."/>
        </authorList>
    </citation>
    <scope>NUCLEOTIDE SEQUENCE [LARGE SCALE GENOMIC DNA]</scope>
    <source>
        <strain evidence="1 2">B2969</strain>
    </source>
</reference>
<dbReference type="InterPro" id="IPR027417">
    <property type="entry name" value="P-loop_NTPase"/>
</dbReference>
<dbReference type="Gene3D" id="3.40.50.300">
    <property type="entry name" value="P-loop containing nucleotide triphosphate hydrolases"/>
    <property type="match status" value="1"/>
</dbReference>
<protein>
    <submittedName>
        <fullName evidence="1">AAA family ATPase</fullName>
    </submittedName>
</protein>
<dbReference type="EMBL" id="JBIQWL010000001">
    <property type="protein sequence ID" value="MFH8249002.1"/>
    <property type="molecule type" value="Genomic_DNA"/>
</dbReference>
<gene>
    <name evidence="1" type="ORF">ACH3VR_01380</name>
</gene>
<sequence length="431" mass="47766">MKTNVEQHGMLYTPRDELERFSDIDRLMRAYNGRLYYKHKPARCLVEDRGHLFINEYEQETTAIIEELQDYASAGIDGYEAAVDYWLDQAPRDIDDELKRDALRKLFTRSSVAMVYGAAGTGKSTMINHIASYFADKEKLFLAHTNPAVDNLKRRVPVLGSDFSTISRHLHSQSAKHYDLLVIDECSTVSNADLLKVLRQTSFSLLVLVGDVFQIESIQFGNWFALAPAFLPKSAVFELTTPYRTKNTNLLKFWDAVRAIDDDITEIISAQGYSAKLDESLFAPQKPDEIVLCLCGLVVNNVLKGTLVFKTTVDATGTASFQSEAHVLQTMTNPINGKVVHLDNSGRDAWSDGGVLNPDGTTTFTDTLTGTDMRVYTSHSSVLLKDHGYTAIVETVDSDGNLVDAHVVEHGPHEFAGDQDALCDAITAALG</sequence>
<evidence type="ECO:0000313" key="1">
    <source>
        <dbReference type="EMBL" id="MFH8249002.1"/>
    </source>
</evidence>
<evidence type="ECO:0000313" key="2">
    <source>
        <dbReference type="Proteomes" id="UP001610861"/>
    </source>
</evidence>
<keyword evidence="2" id="KW-1185">Reference proteome</keyword>
<accession>A0ABW7Q3B8</accession>
<dbReference type="Pfam" id="PF13604">
    <property type="entry name" value="AAA_30"/>
    <property type="match status" value="1"/>
</dbReference>
<dbReference type="RefSeq" id="WP_396638954.1">
    <property type="nucleotide sequence ID" value="NZ_JBIQWL010000001.1"/>
</dbReference>
<dbReference type="Proteomes" id="UP001610861">
    <property type="component" value="Unassembled WGS sequence"/>
</dbReference>
<dbReference type="SUPFAM" id="SSF52540">
    <property type="entry name" value="P-loop containing nucleoside triphosphate hydrolases"/>
    <property type="match status" value="1"/>
</dbReference>
<comment type="caution">
    <text evidence="1">The sequence shown here is derived from an EMBL/GenBank/DDBJ whole genome shotgun (WGS) entry which is preliminary data.</text>
</comment>
<proteinExistence type="predicted"/>